<comment type="caution">
    <text evidence="1">The sequence shown here is derived from an EMBL/GenBank/DDBJ whole genome shotgun (WGS) entry which is preliminary data.</text>
</comment>
<name>A0A3M7R7Y7_BRAPC</name>
<evidence type="ECO:0000313" key="2">
    <source>
        <dbReference type="Proteomes" id="UP000276133"/>
    </source>
</evidence>
<organism evidence="1 2">
    <name type="scientific">Brachionus plicatilis</name>
    <name type="common">Marine rotifer</name>
    <name type="synonym">Brachionus muelleri</name>
    <dbReference type="NCBI Taxonomy" id="10195"/>
    <lineage>
        <taxon>Eukaryota</taxon>
        <taxon>Metazoa</taxon>
        <taxon>Spiralia</taxon>
        <taxon>Gnathifera</taxon>
        <taxon>Rotifera</taxon>
        <taxon>Eurotatoria</taxon>
        <taxon>Monogononta</taxon>
        <taxon>Pseudotrocha</taxon>
        <taxon>Ploima</taxon>
        <taxon>Brachionidae</taxon>
        <taxon>Brachionus</taxon>
    </lineage>
</organism>
<reference evidence="1 2" key="1">
    <citation type="journal article" date="2018" name="Sci. Rep.">
        <title>Genomic signatures of local adaptation to the degree of environmental predictability in rotifers.</title>
        <authorList>
            <person name="Franch-Gras L."/>
            <person name="Hahn C."/>
            <person name="Garcia-Roger E.M."/>
            <person name="Carmona M.J."/>
            <person name="Serra M."/>
            <person name="Gomez A."/>
        </authorList>
    </citation>
    <scope>NUCLEOTIDE SEQUENCE [LARGE SCALE GENOMIC DNA]</scope>
    <source>
        <strain evidence="1">HYR1</strain>
    </source>
</reference>
<sequence>MKLVNLGANNSICTNKCNPILAAFGHPFLSTQAKAKIEQYFKINWFKFCDFIVLFYQKMKLEN</sequence>
<evidence type="ECO:0000313" key="1">
    <source>
        <dbReference type="EMBL" id="RNA19733.1"/>
    </source>
</evidence>
<dbReference type="EMBL" id="REGN01003987">
    <property type="protein sequence ID" value="RNA19733.1"/>
    <property type="molecule type" value="Genomic_DNA"/>
</dbReference>
<dbReference type="Proteomes" id="UP000276133">
    <property type="component" value="Unassembled WGS sequence"/>
</dbReference>
<dbReference type="AlphaFoldDB" id="A0A3M7R7Y7"/>
<proteinExistence type="predicted"/>
<accession>A0A3M7R7Y7</accession>
<gene>
    <name evidence="1" type="ORF">BpHYR1_040289</name>
</gene>
<keyword evidence="2" id="KW-1185">Reference proteome</keyword>
<protein>
    <submittedName>
        <fullName evidence="1">Uncharacterized protein</fullName>
    </submittedName>
</protein>